<evidence type="ECO:0000313" key="3">
    <source>
        <dbReference type="Proteomes" id="UP001157006"/>
    </source>
</evidence>
<dbReference type="AlphaFoldDB" id="A0AAV1API1"/>
<keyword evidence="3" id="KW-1185">Reference proteome</keyword>
<dbReference type="InterPro" id="IPR004312">
    <property type="entry name" value="ATHILA_Orf1_C"/>
</dbReference>
<evidence type="ECO:0000313" key="2">
    <source>
        <dbReference type="EMBL" id="CAI8611263.1"/>
    </source>
</evidence>
<reference evidence="2 3" key="1">
    <citation type="submission" date="2023-01" db="EMBL/GenBank/DDBJ databases">
        <authorList>
            <person name="Kreplak J."/>
        </authorList>
    </citation>
    <scope>NUCLEOTIDE SEQUENCE [LARGE SCALE GENOMIC DNA]</scope>
</reference>
<organism evidence="2 3">
    <name type="scientific">Vicia faba</name>
    <name type="common">Broad bean</name>
    <name type="synonym">Faba vulgaris</name>
    <dbReference type="NCBI Taxonomy" id="3906"/>
    <lineage>
        <taxon>Eukaryota</taxon>
        <taxon>Viridiplantae</taxon>
        <taxon>Streptophyta</taxon>
        <taxon>Embryophyta</taxon>
        <taxon>Tracheophyta</taxon>
        <taxon>Spermatophyta</taxon>
        <taxon>Magnoliopsida</taxon>
        <taxon>eudicotyledons</taxon>
        <taxon>Gunneridae</taxon>
        <taxon>Pentapetalae</taxon>
        <taxon>rosids</taxon>
        <taxon>fabids</taxon>
        <taxon>Fabales</taxon>
        <taxon>Fabaceae</taxon>
        <taxon>Papilionoideae</taxon>
        <taxon>50 kb inversion clade</taxon>
        <taxon>NPAAA clade</taxon>
        <taxon>Hologalegina</taxon>
        <taxon>IRL clade</taxon>
        <taxon>Fabeae</taxon>
        <taxon>Vicia</taxon>
    </lineage>
</organism>
<proteinExistence type="predicted"/>
<accession>A0AAV1API1</accession>
<evidence type="ECO:0000259" key="1">
    <source>
        <dbReference type="Pfam" id="PF03078"/>
    </source>
</evidence>
<gene>
    <name evidence="2" type="ORF">VFH_IV221160</name>
</gene>
<name>A0AAV1API1_VICFA</name>
<sequence length="228" mass="26298">MAHPSHKSLIMFTQCLRRIIDHDGKSGSGQRKILEKLQTQEIASIRYIDTYCLYTLGIYHSVFHMLDTLGLHDIFARREPTYERLTKEFLCILIYTVSPNTASTIAMVKFRIFNVEDEYTTDVLAELLDMPHGKGFICETPLDSDWSIEAFAFWTRLSSSTISSFEDILASMIHNLVIRVFRYLLAYTIFVWENPNKVDAKELLFLQGSLTGLKINVVPFMMHTCLPL</sequence>
<dbReference type="EMBL" id="OX451739">
    <property type="protein sequence ID" value="CAI8611263.1"/>
    <property type="molecule type" value="Genomic_DNA"/>
</dbReference>
<dbReference type="Pfam" id="PF03078">
    <property type="entry name" value="ATHILA"/>
    <property type="match status" value="1"/>
</dbReference>
<dbReference type="Proteomes" id="UP001157006">
    <property type="component" value="Chromosome 4"/>
</dbReference>
<feature type="domain" description="Arabidopsis retrotransposon Orf1 C-terminal" evidence="1">
    <location>
        <begin position="37"/>
        <end position="213"/>
    </location>
</feature>
<protein>
    <recommendedName>
        <fullName evidence="1">Arabidopsis retrotransposon Orf1 C-terminal domain-containing protein</fullName>
    </recommendedName>
</protein>